<dbReference type="InterPro" id="IPR024983">
    <property type="entry name" value="CHAT_dom"/>
</dbReference>
<organism evidence="3 4">
    <name type="scientific">Kocuria soli</name>
    <dbReference type="NCBI Taxonomy" id="2485125"/>
    <lineage>
        <taxon>Bacteria</taxon>
        <taxon>Bacillati</taxon>
        <taxon>Actinomycetota</taxon>
        <taxon>Actinomycetes</taxon>
        <taxon>Micrococcales</taxon>
        <taxon>Micrococcaceae</taxon>
        <taxon>Kocuria</taxon>
    </lineage>
</organism>
<evidence type="ECO:0000313" key="4">
    <source>
        <dbReference type="Proteomes" id="UP000270616"/>
    </source>
</evidence>
<evidence type="ECO:0000256" key="1">
    <source>
        <dbReference type="SAM" id="MobiDB-lite"/>
    </source>
</evidence>
<comment type="caution">
    <text evidence="3">The sequence shown here is derived from an EMBL/GenBank/DDBJ whole genome shotgun (WGS) entry which is preliminary data.</text>
</comment>
<evidence type="ECO:0000259" key="2">
    <source>
        <dbReference type="Pfam" id="PF12770"/>
    </source>
</evidence>
<feature type="compositionally biased region" description="Basic and acidic residues" evidence="1">
    <location>
        <begin position="42"/>
        <end position="55"/>
    </location>
</feature>
<accession>A0A3N3ZTV2</accession>
<dbReference type="EMBL" id="RKMF01000007">
    <property type="protein sequence ID" value="ROZ63295.1"/>
    <property type="molecule type" value="Genomic_DNA"/>
</dbReference>
<keyword evidence="4" id="KW-1185">Reference proteome</keyword>
<dbReference type="OrthoDB" id="8253226at2"/>
<dbReference type="Proteomes" id="UP000270616">
    <property type="component" value="Unassembled WGS sequence"/>
</dbReference>
<dbReference type="AlphaFoldDB" id="A0A3N3ZTV2"/>
<gene>
    <name evidence="3" type="ORF">EDL96_07090</name>
</gene>
<name>A0A3N3ZTV2_9MICC</name>
<protein>
    <submittedName>
        <fullName evidence="3">CHAT domain-containing protein</fullName>
    </submittedName>
</protein>
<feature type="compositionally biased region" description="Basic and acidic residues" evidence="1">
    <location>
        <begin position="24"/>
        <end position="33"/>
    </location>
</feature>
<sequence length="393" mass="43300">MARSDQLRREIATLETKVAGLQKDQTRAQKTADDASAAARKKRDEAGRTKSDATRRIALSTAERKEKEATTANGKVAELSRKIADANKSIATKRTSLRSAEESEQRDRDRAEDRRRQKEQSEQRARDREDERRRQKEKTHAREVARLSQPTTQVRYVEVQPPKPEPLRVLYLTANPHAMETTIQHPDGSVATSGVWLRVDQEVRQVKQSLRASKWRDLVTVEHLPAATGMDLIDGLNDHRPHVVHFSGHASALGLLLEDEAGSQDGAGIEFALLARVLGATDEPPRLAVLNACESVEGAEDLLQTVPTVIGMSESITDLAAITFAARFYAAIASAQSVATAVEQAKTAMQLASLEDSQLPEIRTREGVDPATLVLVTPAARRTTCALDHTRLH</sequence>
<dbReference type="Pfam" id="PF12770">
    <property type="entry name" value="CHAT"/>
    <property type="match status" value="1"/>
</dbReference>
<feature type="domain" description="CHAT" evidence="2">
    <location>
        <begin position="193"/>
        <end position="352"/>
    </location>
</feature>
<dbReference type="RefSeq" id="WP_123825093.1">
    <property type="nucleotide sequence ID" value="NZ_RKMF01000007.1"/>
</dbReference>
<proteinExistence type="predicted"/>
<evidence type="ECO:0000313" key="3">
    <source>
        <dbReference type="EMBL" id="ROZ63295.1"/>
    </source>
</evidence>
<feature type="compositionally biased region" description="Basic and acidic residues" evidence="1">
    <location>
        <begin position="99"/>
        <end position="145"/>
    </location>
</feature>
<reference evidence="3 4" key="1">
    <citation type="submission" date="2018-10" db="EMBL/GenBank/DDBJ databases">
        <title>Kocuria sp. M5W7-7, whole genome shotgun sequence.</title>
        <authorList>
            <person name="Tuo L."/>
        </authorList>
    </citation>
    <scope>NUCLEOTIDE SEQUENCE [LARGE SCALE GENOMIC DNA]</scope>
    <source>
        <strain evidence="3 4">M5W7-7</strain>
    </source>
</reference>
<feature type="region of interest" description="Disordered" evidence="1">
    <location>
        <begin position="21"/>
        <end position="150"/>
    </location>
</feature>